<dbReference type="InterPro" id="IPR046342">
    <property type="entry name" value="CBS_dom_sf"/>
</dbReference>
<dbReference type="SMART" id="SM00116">
    <property type="entry name" value="CBS"/>
    <property type="match status" value="2"/>
</dbReference>
<reference evidence="4" key="1">
    <citation type="journal article" date="2020" name="mSystems">
        <title>Genome- and Community-Level Interaction Insights into Carbon Utilization and Element Cycling Functions of Hydrothermarchaeota in Hydrothermal Sediment.</title>
        <authorList>
            <person name="Zhou Z."/>
            <person name="Liu Y."/>
            <person name="Xu W."/>
            <person name="Pan J."/>
            <person name="Luo Z.H."/>
            <person name="Li M."/>
        </authorList>
    </citation>
    <scope>NUCLEOTIDE SEQUENCE [LARGE SCALE GENOMIC DNA]</scope>
    <source>
        <strain evidence="4">HyVt-237</strain>
    </source>
</reference>
<feature type="domain" description="CBS" evidence="3">
    <location>
        <begin position="10"/>
        <end position="66"/>
    </location>
</feature>
<gene>
    <name evidence="4" type="ORF">ENG67_02085</name>
</gene>
<keyword evidence="2" id="KW-0129">CBS domain</keyword>
<accession>A0A7C1B3D9</accession>
<dbReference type="Gene3D" id="3.10.580.10">
    <property type="entry name" value="CBS-domain"/>
    <property type="match status" value="1"/>
</dbReference>
<keyword evidence="1" id="KW-0677">Repeat</keyword>
<dbReference type="PANTHER" id="PTHR48108:SF26">
    <property type="entry name" value="CBS DOMAIN-CONTAINING PROTEIN DDB_G0289609"/>
    <property type="match status" value="1"/>
</dbReference>
<evidence type="ECO:0000256" key="1">
    <source>
        <dbReference type="ARBA" id="ARBA00022737"/>
    </source>
</evidence>
<feature type="domain" description="CBS" evidence="3">
    <location>
        <begin position="101"/>
        <end position="157"/>
    </location>
</feature>
<sequence>MGNETVEKIMRRNFPWVSPYTPLKELILRFRDSGCRALPVVDEDKLLGIVSLKDLYKAFFYTEQAFFAKMMRLYREDIECDIFDTPLTPEMAFLISAEDLMEFNPIRVSPDCEIKEAFRLINVHELSFLPVVEGEKLVGVVTPFDIMLYVLELKGVL</sequence>
<dbReference type="Proteomes" id="UP000885931">
    <property type="component" value="Unassembled WGS sequence"/>
</dbReference>
<dbReference type="PANTHER" id="PTHR48108">
    <property type="entry name" value="CBS DOMAIN-CONTAINING PROTEIN CBSX2, CHLOROPLASTIC"/>
    <property type="match status" value="1"/>
</dbReference>
<dbReference type="Pfam" id="PF00571">
    <property type="entry name" value="CBS"/>
    <property type="match status" value="2"/>
</dbReference>
<dbReference type="InterPro" id="IPR051462">
    <property type="entry name" value="CBS_domain-containing"/>
</dbReference>
<dbReference type="PROSITE" id="PS51371">
    <property type="entry name" value="CBS"/>
    <property type="match status" value="2"/>
</dbReference>
<evidence type="ECO:0000313" key="4">
    <source>
        <dbReference type="EMBL" id="HDM89979.1"/>
    </source>
</evidence>
<dbReference type="SUPFAM" id="SSF54631">
    <property type="entry name" value="CBS-domain pair"/>
    <property type="match status" value="1"/>
</dbReference>
<protein>
    <submittedName>
        <fullName evidence="4">CBS domain-containing protein</fullName>
    </submittedName>
</protein>
<proteinExistence type="predicted"/>
<organism evidence="4">
    <name type="scientific">candidate division WOR-3 bacterium</name>
    <dbReference type="NCBI Taxonomy" id="2052148"/>
    <lineage>
        <taxon>Bacteria</taxon>
        <taxon>Bacteria division WOR-3</taxon>
    </lineage>
</organism>
<evidence type="ECO:0000256" key="2">
    <source>
        <dbReference type="PROSITE-ProRule" id="PRU00703"/>
    </source>
</evidence>
<dbReference type="AlphaFoldDB" id="A0A7C1B3D9"/>
<name>A0A7C1B3D9_UNCW3</name>
<dbReference type="InterPro" id="IPR000644">
    <property type="entry name" value="CBS_dom"/>
</dbReference>
<dbReference type="EMBL" id="DRBW01000077">
    <property type="protein sequence ID" value="HDM89979.1"/>
    <property type="molecule type" value="Genomic_DNA"/>
</dbReference>
<evidence type="ECO:0000259" key="3">
    <source>
        <dbReference type="PROSITE" id="PS51371"/>
    </source>
</evidence>
<comment type="caution">
    <text evidence="4">The sequence shown here is derived from an EMBL/GenBank/DDBJ whole genome shotgun (WGS) entry which is preliminary data.</text>
</comment>